<keyword evidence="7" id="KW-0325">Glycoprotein</keyword>
<evidence type="ECO:0000256" key="4">
    <source>
        <dbReference type="ARBA" id="ARBA00022622"/>
    </source>
</evidence>
<evidence type="ECO:0000256" key="3">
    <source>
        <dbReference type="ARBA" id="ARBA00022475"/>
    </source>
</evidence>
<dbReference type="InterPro" id="IPR025932">
    <property type="entry name" value="Trypano_VSG_B_N_dom"/>
</dbReference>
<keyword evidence="8" id="KW-0449">Lipoprotein</keyword>
<name>A0A1J0RAX1_9TRYP</name>
<feature type="compositionally biased region" description="Basic and acidic residues" evidence="9">
    <location>
        <begin position="433"/>
        <end position="457"/>
    </location>
</feature>
<accession>A0A1J0RAX1</accession>
<feature type="chain" id="PRO_5012746272" evidence="10">
    <location>
        <begin position="24"/>
        <end position="483"/>
    </location>
</feature>
<keyword evidence="6" id="KW-0472">Membrane</keyword>
<dbReference type="GO" id="GO:0098552">
    <property type="term" value="C:side of membrane"/>
    <property type="evidence" value="ECO:0007669"/>
    <property type="project" value="UniProtKB-KW"/>
</dbReference>
<dbReference type="Pfam" id="PF13206">
    <property type="entry name" value="VSG_B"/>
    <property type="match status" value="1"/>
</dbReference>
<reference evidence="12" key="1">
    <citation type="submission" date="2016-08" db="EMBL/GenBank/DDBJ databases">
        <title>VSG repertoire of Trypanosoma brucei EATRO 1125.</title>
        <authorList>
            <person name="Cross G.A."/>
        </authorList>
    </citation>
    <scope>NUCLEOTIDE SEQUENCE</scope>
    <source>
        <strain evidence="12">EATRO 1125</strain>
    </source>
</reference>
<dbReference type="AlphaFoldDB" id="A0A1J0RAX1"/>
<evidence type="ECO:0000256" key="5">
    <source>
        <dbReference type="ARBA" id="ARBA00022729"/>
    </source>
</evidence>
<dbReference type="GO" id="GO:0005886">
    <property type="term" value="C:plasma membrane"/>
    <property type="evidence" value="ECO:0007669"/>
    <property type="project" value="UniProtKB-SubCell"/>
</dbReference>
<keyword evidence="5 10" id="KW-0732">Signal</keyword>
<sequence>MGTAKLTIEAITVIFLLTSAVIAAKMQGNLNAKPFAVLCNVLNALTQPPDVVDNKQLVREIALDIGSLNISASDPGFRNKVNTKKNFAALEKAEKPGNEDELATWNVYYDFWKDSKSKLKARNQRGDQINLSNLTPAAKLKLRHFAELAFRSQSDERLDKPTAKKAEFETAAVTAIYGATGKDGNPNADGTNRAAQCGTGGKTKGTASGQTLREDFLCLCAKQGSASTDKVCCPGCTTTNPTHWADAGTGKKIFETLLKECSQRSTVTMTSSTAIASAIAKFQQEIATTQGTGEVAFYTLGQIEGNAGTVCGGTSDANGGLCVIYSTSATAADAKPDIAWLAPAKRAQKALDDLQAANTKAESFLAELIAINKTVHAITDTVTTGITTKIASAQKTIISEEEKCNEIDKATDCTVNPKCKWDDEAKDEAKKCTLSEEGKKEVQQAADKTGDKKDGDNKTTTNTTGSNSFVIHKTPLLLAFLHF</sequence>
<feature type="signal peptide" evidence="10">
    <location>
        <begin position="1"/>
        <end position="23"/>
    </location>
</feature>
<evidence type="ECO:0000256" key="8">
    <source>
        <dbReference type="ARBA" id="ARBA00023288"/>
    </source>
</evidence>
<comment type="subcellular location">
    <subcellularLocation>
        <location evidence="2">Cell membrane</location>
        <topology evidence="2">Lipid-anchor</topology>
        <topology evidence="2">GPI-anchor</topology>
    </subcellularLocation>
</comment>
<dbReference type="VEuPathDB" id="TriTrypDB:Tb927.5.5210"/>
<comment type="function">
    <text evidence="1">VSG forms a coat on the surface of the parasite. The trypanosome evades the immune response of the host by expressing a series of antigenically distinct VSGs from an estimated 1000 VSG genes.</text>
</comment>
<evidence type="ECO:0000256" key="10">
    <source>
        <dbReference type="SAM" id="SignalP"/>
    </source>
</evidence>
<dbReference type="InterPro" id="IPR027446">
    <property type="entry name" value="VSG_C_dom_sf"/>
</dbReference>
<dbReference type="VEuPathDB" id="TriTrypDB:Tb1125.5.5210"/>
<dbReference type="Gene3D" id="4.10.110.20">
    <property type="entry name" value="Variant surface glycoprotein MITAT 1.2, VSG 221, C-terminal domain"/>
    <property type="match status" value="1"/>
</dbReference>
<keyword evidence="3" id="KW-1003">Cell membrane</keyword>
<evidence type="ECO:0000313" key="12">
    <source>
        <dbReference type="EMBL" id="APD74866.1"/>
    </source>
</evidence>
<evidence type="ECO:0000256" key="7">
    <source>
        <dbReference type="ARBA" id="ARBA00023180"/>
    </source>
</evidence>
<dbReference type="SUPFAM" id="SSF118251">
    <property type="entry name" value="Variant surface glycoprotein MITAT 1.2, VSG 221, C-terminal domain"/>
    <property type="match status" value="1"/>
</dbReference>
<proteinExistence type="predicted"/>
<organism evidence="12">
    <name type="scientific">Trypanosoma brucei</name>
    <dbReference type="NCBI Taxonomy" id="5691"/>
    <lineage>
        <taxon>Eukaryota</taxon>
        <taxon>Discoba</taxon>
        <taxon>Euglenozoa</taxon>
        <taxon>Kinetoplastea</taxon>
        <taxon>Metakinetoplastina</taxon>
        <taxon>Trypanosomatida</taxon>
        <taxon>Trypanosomatidae</taxon>
        <taxon>Trypanosoma</taxon>
    </lineage>
</organism>
<evidence type="ECO:0000256" key="2">
    <source>
        <dbReference type="ARBA" id="ARBA00004609"/>
    </source>
</evidence>
<evidence type="ECO:0000256" key="1">
    <source>
        <dbReference type="ARBA" id="ARBA00002523"/>
    </source>
</evidence>
<protein>
    <submittedName>
        <fullName evidence="12">Variant surface glycoprotein 1125.4346</fullName>
    </submittedName>
</protein>
<dbReference type="EMBL" id="KX700910">
    <property type="protein sequence ID" value="APD74866.1"/>
    <property type="molecule type" value="Genomic_DNA"/>
</dbReference>
<evidence type="ECO:0000256" key="9">
    <source>
        <dbReference type="SAM" id="MobiDB-lite"/>
    </source>
</evidence>
<evidence type="ECO:0000256" key="6">
    <source>
        <dbReference type="ARBA" id="ARBA00023136"/>
    </source>
</evidence>
<keyword evidence="4" id="KW-0336">GPI-anchor</keyword>
<evidence type="ECO:0000259" key="11">
    <source>
        <dbReference type="Pfam" id="PF13206"/>
    </source>
</evidence>
<dbReference type="VEuPathDB" id="TriTrypDB:Tb427_000374700"/>
<feature type="domain" description="Trypanosome variant surface glycoprotein B-type N-terminal" evidence="11">
    <location>
        <begin position="14"/>
        <end position="368"/>
    </location>
</feature>
<feature type="region of interest" description="Disordered" evidence="9">
    <location>
        <begin position="433"/>
        <end position="466"/>
    </location>
</feature>